<dbReference type="InterPro" id="IPR012341">
    <property type="entry name" value="6hp_glycosidase-like_sf"/>
</dbReference>
<evidence type="ECO:0000313" key="3">
    <source>
        <dbReference type="EMBL" id="RKR80124.1"/>
    </source>
</evidence>
<evidence type="ECO:0000256" key="1">
    <source>
        <dbReference type="ARBA" id="ARBA00022801"/>
    </source>
</evidence>
<keyword evidence="4" id="KW-1185">Reference proteome</keyword>
<protein>
    <submittedName>
        <fullName evidence="3">Rhamnogalacturonyl hydrolase YesR</fullName>
    </submittedName>
</protein>
<dbReference type="PANTHER" id="PTHR33886:SF8">
    <property type="entry name" value="UNSATURATED RHAMNOGALACTURONAN HYDROLASE (EUROFUNG)"/>
    <property type="match status" value="1"/>
</dbReference>
<dbReference type="InterPro" id="IPR052043">
    <property type="entry name" value="PolySaccharide_Degr_Enz"/>
</dbReference>
<feature type="chain" id="PRO_5019752928" evidence="2">
    <location>
        <begin position="24"/>
        <end position="376"/>
    </location>
</feature>
<dbReference type="GO" id="GO:0005975">
    <property type="term" value="P:carbohydrate metabolic process"/>
    <property type="evidence" value="ECO:0007669"/>
    <property type="project" value="InterPro"/>
</dbReference>
<dbReference type="Proteomes" id="UP000268007">
    <property type="component" value="Unassembled WGS sequence"/>
</dbReference>
<comment type="caution">
    <text evidence="3">The sequence shown here is derived from an EMBL/GenBank/DDBJ whole genome shotgun (WGS) entry which is preliminary data.</text>
</comment>
<keyword evidence="2" id="KW-0732">Signal</keyword>
<dbReference type="PANTHER" id="PTHR33886">
    <property type="entry name" value="UNSATURATED RHAMNOGALACTURONAN HYDROLASE (EUROFUNG)"/>
    <property type="match status" value="1"/>
</dbReference>
<feature type="signal peptide" evidence="2">
    <location>
        <begin position="1"/>
        <end position="23"/>
    </location>
</feature>
<name>A0A495IVT0_9SPHI</name>
<sequence>MMKRSYNLLLIVFLLFGGFGAKASGYNAAKPGDSVYAIMKKVADWQWKKLETDGWKNPKTDWTNGVMYTGMMAWSKIARNDSYYKKLIDVGNSLNWKIGPDRHFADDYCIAQMYAQLYGIYKNPLYIADFKSMADSLVAAPHTEPLLWVNKIYLREWAWCDALYMGPAGLSNLSKVTGNPQYLNQACKLWWKTSDYLYDNNEHLFFRDSRYFTQKEKNGKKVFWSRGNGWVIAGLVNVLQTMPNTNANKTKLIKQYKELAQKIASLQQPDGTWHASLLDPESYPVKETSGTGLFCYALTWGINHNILPRKKYAPVVKRAWVALTSSVHPDGKLGYVQPIGASPEKVSFDDTEVYGVGAFLLAGSEMLKLNNTNNHH</sequence>
<dbReference type="GO" id="GO:0016787">
    <property type="term" value="F:hydrolase activity"/>
    <property type="evidence" value="ECO:0007669"/>
    <property type="project" value="UniProtKB-KW"/>
</dbReference>
<dbReference type="EMBL" id="RBKU01000001">
    <property type="protein sequence ID" value="RKR80124.1"/>
    <property type="molecule type" value="Genomic_DNA"/>
</dbReference>
<organism evidence="3 4">
    <name type="scientific">Mucilaginibacter gracilis</name>
    <dbReference type="NCBI Taxonomy" id="423350"/>
    <lineage>
        <taxon>Bacteria</taxon>
        <taxon>Pseudomonadati</taxon>
        <taxon>Bacteroidota</taxon>
        <taxon>Sphingobacteriia</taxon>
        <taxon>Sphingobacteriales</taxon>
        <taxon>Sphingobacteriaceae</taxon>
        <taxon>Mucilaginibacter</taxon>
    </lineage>
</organism>
<evidence type="ECO:0000256" key="2">
    <source>
        <dbReference type="SAM" id="SignalP"/>
    </source>
</evidence>
<dbReference type="AlphaFoldDB" id="A0A495IVT0"/>
<dbReference type="InterPro" id="IPR010905">
    <property type="entry name" value="Glyco_hydro_88"/>
</dbReference>
<keyword evidence="1 3" id="KW-0378">Hydrolase</keyword>
<proteinExistence type="predicted"/>
<dbReference type="InterPro" id="IPR008928">
    <property type="entry name" value="6-hairpin_glycosidase_sf"/>
</dbReference>
<accession>A0A495IVT0</accession>
<reference evidence="3 4" key="1">
    <citation type="submission" date="2018-10" db="EMBL/GenBank/DDBJ databases">
        <title>Genomic Encyclopedia of Archaeal and Bacterial Type Strains, Phase II (KMG-II): from individual species to whole genera.</title>
        <authorList>
            <person name="Goeker M."/>
        </authorList>
    </citation>
    <scope>NUCLEOTIDE SEQUENCE [LARGE SCALE GENOMIC DNA]</scope>
    <source>
        <strain evidence="3 4">DSM 18602</strain>
    </source>
</reference>
<dbReference type="Gene3D" id="1.50.10.10">
    <property type="match status" value="1"/>
</dbReference>
<gene>
    <name evidence="3" type="ORF">BDD43_0219</name>
</gene>
<evidence type="ECO:0000313" key="4">
    <source>
        <dbReference type="Proteomes" id="UP000268007"/>
    </source>
</evidence>
<dbReference type="SUPFAM" id="SSF48208">
    <property type="entry name" value="Six-hairpin glycosidases"/>
    <property type="match status" value="1"/>
</dbReference>
<dbReference type="Pfam" id="PF07470">
    <property type="entry name" value="Glyco_hydro_88"/>
    <property type="match status" value="1"/>
</dbReference>